<dbReference type="eggNOG" id="COG0639">
    <property type="taxonomic scope" value="Bacteria"/>
</dbReference>
<dbReference type="Gene3D" id="3.60.21.10">
    <property type="match status" value="1"/>
</dbReference>
<reference evidence="3" key="2">
    <citation type="submission" date="2011-01" db="EMBL/GenBank/DDBJ databases">
        <title>The complete genome of Deinococcus maricopensis DSM 21211.</title>
        <authorList>
            <consortium name="US DOE Joint Genome Institute (JGI-PGF)"/>
            <person name="Lucas S."/>
            <person name="Copeland A."/>
            <person name="Lapidus A."/>
            <person name="Goodwin L."/>
            <person name="Pitluck S."/>
            <person name="Kyrpides N."/>
            <person name="Mavromatis K."/>
            <person name="Pagani I."/>
            <person name="Ivanova N."/>
            <person name="Ovchinnikova G."/>
            <person name="Zeytun A."/>
            <person name="Detter J.C."/>
            <person name="Han C."/>
            <person name="Land M."/>
            <person name="Hauser L."/>
            <person name="Markowitz V."/>
            <person name="Cheng J.-F."/>
            <person name="Hugenholtz P."/>
            <person name="Woyke T."/>
            <person name="Wu D."/>
            <person name="Pukall R."/>
            <person name="Gehrich-Schroeter G."/>
            <person name="Brambilla E."/>
            <person name="Klenk H.-P."/>
            <person name="Eisen J.A."/>
        </authorList>
    </citation>
    <scope>NUCLEOTIDE SEQUENCE [LARGE SCALE GENOMIC DNA]</scope>
    <source>
        <strain evidence="3">DSM 21211 / LMG 22137 / NRRL B-23946 / LB-34</strain>
    </source>
</reference>
<gene>
    <name evidence="2" type="ordered locus">Deima_1056</name>
</gene>
<organism evidence="2 3">
    <name type="scientific">Deinococcus maricopensis (strain DSM 21211 / LMG 22137 / NRRL B-23946 / LB-34)</name>
    <dbReference type="NCBI Taxonomy" id="709986"/>
    <lineage>
        <taxon>Bacteria</taxon>
        <taxon>Thermotogati</taxon>
        <taxon>Deinococcota</taxon>
        <taxon>Deinococci</taxon>
        <taxon>Deinococcales</taxon>
        <taxon>Deinococcaceae</taxon>
        <taxon>Deinococcus</taxon>
    </lineage>
</organism>
<sequence length="254" mass="28261">MRKFIAIGDIHADFGAMWAALRAASCLDAQGLPTPPVRAGLYQVVLIGDLIHPKNELEYARHAGVPSFDFDNSDHLFLAARAQVQQLEKLKAYQDAAPHAVHIVLGNHDSAVLNGDYILGTAGGIKHIEFDPAHGGTFLPGHMRAWFCTFLRELRVGHVQFAHVGPLPQYTYYDDLFYADPATKRWWRETPDLVGMAGLEFGVYGHTQMQDGVLLHESGQFAMIDALHSREYLEIILDPVREHGQVVSARPVPF</sequence>
<proteinExistence type="predicted"/>
<dbReference type="SUPFAM" id="SSF56300">
    <property type="entry name" value="Metallo-dependent phosphatases"/>
    <property type="match status" value="1"/>
</dbReference>
<accession>E8U6M0</accession>
<evidence type="ECO:0000259" key="1">
    <source>
        <dbReference type="Pfam" id="PF00149"/>
    </source>
</evidence>
<dbReference type="InterPro" id="IPR029052">
    <property type="entry name" value="Metallo-depent_PP-like"/>
</dbReference>
<dbReference type="Pfam" id="PF00149">
    <property type="entry name" value="Metallophos"/>
    <property type="match status" value="1"/>
</dbReference>
<feature type="domain" description="Calcineurin-like phosphoesterase" evidence="1">
    <location>
        <begin position="3"/>
        <end position="189"/>
    </location>
</feature>
<dbReference type="Proteomes" id="UP000008635">
    <property type="component" value="Chromosome"/>
</dbReference>
<dbReference type="AlphaFoldDB" id="E8U6M0"/>
<name>E8U6M0_DEIML</name>
<dbReference type="GO" id="GO:0016787">
    <property type="term" value="F:hydrolase activity"/>
    <property type="evidence" value="ECO:0007669"/>
    <property type="project" value="InterPro"/>
</dbReference>
<dbReference type="HOGENOM" id="CLU_1124119_0_0_0"/>
<protein>
    <submittedName>
        <fullName evidence="2">Metallophosphoesterase</fullName>
    </submittedName>
</protein>
<dbReference type="OrthoDB" id="58425at2"/>
<dbReference type="RefSeq" id="WP_013556214.1">
    <property type="nucleotide sequence ID" value="NC_014958.1"/>
</dbReference>
<dbReference type="EMBL" id="CP002454">
    <property type="protein sequence ID" value="ADV66709.1"/>
    <property type="molecule type" value="Genomic_DNA"/>
</dbReference>
<dbReference type="KEGG" id="dmr:Deima_1056"/>
<keyword evidence="3" id="KW-1185">Reference proteome</keyword>
<evidence type="ECO:0000313" key="3">
    <source>
        <dbReference type="Proteomes" id="UP000008635"/>
    </source>
</evidence>
<dbReference type="STRING" id="709986.Deima_1056"/>
<dbReference type="InterPro" id="IPR004843">
    <property type="entry name" value="Calcineurin-like_PHP"/>
</dbReference>
<reference evidence="2 3" key="1">
    <citation type="journal article" date="2011" name="Stand. Genomic Sci.">
        <title>Complete genome sequence of Deinococcus maricopensis type strain (LB-34).</title>
        <authorList>
            <person name="Pukall R."/>
            <person name="Zeytun A."/>
            <person name="Lucas S."/>
            <person name="Lapidus A."/>
            <person name="Hammon N."/>
            <person name="Deshpande S."/>
            <person name="Nolan M."/>
            <person name="Cheng J.F."/>
            <person name="Pitluck S."/>
            <person name="Liolios K."/>
            <person name="Pagani I."/>
            <person name="Mikhailova N."/>
            <person name="Ivanova N."/>
            <person name="Mavromatis K."/>
            <person name="Pati A."/>
            <person name="Tapia R."/>
            <person name="Han C."/>
            <person name="Goodwin L."/>
            <person name="Chen A."/>
            <person name="Palaniappan K."/>
            <person name="Land M."/>
            <person name="Hauser L."/>
            <person name="Chang Y.J."/>
            <person name="Jeffries C.D."/>
            <person name="Brambilla E.M."/>
            <person name="Rohde M."/>
            <person name="Goker M."/>
            <person name="Detter J.C."/>
            <person name="Woyke T."/>
            <person name="Bristow J."/>
            <person name="Eisen J.A."/>
            <person name="Markowitz V."/>
            <person name="Hugenholtz P."/>
            <person name="Kyrpides N.C."/>
            <person name="Klenk H.P."/>
        </authorList>
    </citation>
    <scope>NUCLEOTIDE SEQUENCE [LARGE SCALE GENOMIC DNA]</scope>
    <source>
        <strain evidence="3">DSM 21211 / LMG 22137 / NRRL B-23946 / LB-34</strain>
    </source>
</reference>
<evidence type="ECO:0000313" key="2">
    <source>
        <dbReference type="EMBL" id="ADV66709.1"/>
    </source>
</evidence>